<evidence type="ECO:0000256" key="10">
    <source>
        <dbReference type="ARBA" id="ARBA00023136"/>
    </source>
</evidence>
<proteinExistence type="predicted"/>
<comment type="subcellular location">
    <subcellularLocation>
        <location evidence="2">Cell membrane</location>
    </subcellularLocation>
</comment>
<protein>
    <recommendedName>
        <fullName evidence="3">histidine kinase</fullName>
        <ecNumber evidence="3">2.7.13.3</ecNumber>
    </recommendedName>
</protein>
<reference evidence="15" key="1">
    <citation type="journal article" date="2021" name="Curr. Microbiol.">
        <title>Complete genome of nocamycin-producing strain Saccharothrix syringae NRRL B-16468 reveals the biosynthetic potential for secondary metabolites.</title>
        <authorList>
            <person name="Mo X."/>
            <person name="Yang S."/>
        </authorList>
    </citation>
    <scope>NUCLEOTIDE SEQUENCE [LARGE SCALE GENOMIC DNA]</scope>
    <source>
        <strain evidence="15">ATCC 51364 / DSM 43886 / JCM 6844 / KCTC 9398 / NBRC 14523 / NRRL B-16468 / INA 2240</strain>
    </source>
</reference>
<dbReference type="SUPFAM" id="SSF47384">
    <property type="entry name" value="Homodimeric domain of signal transducing histidine kinase"/>
    <property type="match status" value="1"/>
</dbReference>
<keyword evidence="5" id="KW-0808">Transferase</keyword>
<dbReference type="Proteomes" id="UP000325787">
    <property type="component" value="Chromosome"/>
</dbReference>
<comment type="catalytic activity">
    <reaction evidence="1">
        <text>ATP + protein L-histidine = ADP + protein N-phospho-L-histidine.</text>
        <dbReference type="EC" id="2.7.13.3"/>
    </reaction>
</comment>
<dbReference type="PANTHER" id="PTHR45436:SF5">
    <property type="entry name" value="SENSOR HISTIDINE KINASE TRCS"/>
    <property type="match status" value="1"/>
</dbReference>
<dbReference type="InterPro" id="IPR036890">
    <property type="entry name" value="HATPase_C_sf"/>
</dbReference>
<evidence type="ECO:0000313" key="14">
    <source>
        <dbReference type="EMBL" id="QFZ24504.1"/>
    </source>
</evidence>
<gene>
    <name evidence="14" type="ORF">EKG83_26045</name>
</gene>
<dbReference type="InterPro" id="IPR003661">
    <property type="entry name" value="HisK_dim/P_dom"/>
</dbReference>
<accession>A0A5Q0HEV9</accession>
<dbReference type="InterPro" id="IPR005467">
    <property type="entry name" value="His_kinase_dom"/>
</dbReference>
<keyword evidence="7 14" id="KW-0418">Kinase</keyword>
<evidence type="ECO:0000256" key="2">
    <source>
        <dbReference type="ARBA" id="ARBA00004236"/>
    </source>
</evidence>
<evidence type="ECO:0000256" key="11">
    <source>
        <dbReference type="SAM" id="Phobius"/>
    </source>
</evidence>
<dbReference type="Pfam" id="PF00512">
    <property type="entry name" value="HisKA"/>
    <property type="match status" value="1"/>
</dbReference>
<feature type="transmembrane region" description="Helical" evidence="11">
    <location>
        <begin position="183"/>
        <end position="204"/>
    </location>
</feature>
<keyword evidence="9" id="KW-0902">Two-component regulatory system</keyword>
<evidence type="ECO:0000256" key="3">
    <source>
        <dbReference type="ARBA" id="ARBA00012438"/>
    </source>
</evidence>
<dbReference type="EMBL" id="CP034550">
    <property type="protein sequence ID" value="QFZ24504.1"/>
    <property type="molecule type" value="Genomic_DNA"/>
</dbReference>
<dbReference type="InterPro" id="IPR003660">
    <property type="entry name" value="HAMP_dom"/>
</dbReference>
<dbReference type="PROSITE" id="PS50109">
    <property type="entry name" value="HIS_KIN"/>
    <property type="match status" value="1"/>
</dbReference>
<keyword evidence="15" id="KW-1185">Reference proteome</keyword>
<dbReference type="AlphaFoldDB" id="A0A5Q0HEV9"/>
<dbReference type="InterPro" id="IPR050428">
    <property type="entry name" value="TCS_sensor_his_kinase"/>
</dbReference>
<sequence length="483" mass="52968">MRSLRVSVSLAATAVITVPVAAVTVLAVMSARNEAMRPDTSPVEMRYLCSFAVVPPRSDLLPGDVSNVVVGWAETQHCVRNRNADSTEVEWFNQVPSKPVRVGDITFDDTIDADTIITCGADYSSAVVIPELSLWPFTDATKIRYKYVADNGYTRTVPPEDVPLRPDDRARLQQAQRALNTRVLLLTFGAVLLSTLFGCVVWLATSRMLRPVEAIRREMADITEHDLTRRVPVSRNRNEIAELADTVNATLDRLETAVQDNRRFVADASHELRSPIAALRAELEIATTHPSQADWPAVVDAALADTERLQHLASDLLLLARLDHDSTATATASRIAGDDVLDLTALIRDQTNIRRSRHTLTTDLPDHPVSARGRRALLDRLLGNLLDNAERHATTTITVRLSTANDQAILEVLDDGPGIPPDDHERVFDRFTRLDDARTRDTGGTGLGLPIARRIATNHAGTLQAVDPDVGGARFVVTLPLTP</sequence>
<dbReference type="Gene3D" id="6.10.340.10">
    <property type="match status" value="1"/>
</dbReference>
<keyword evidence="6 11" id="KW-0812">Transmembrane</keyword>
<name>A0A5Q0HEV9_SACSY</name>
<dbReference type="Pfam" id="PF02518">
    <property type="entry name" value="HATPase_c"/>
    <property type="match status" value="1"/>
</dbReference>
<dbReference type="SMART" id="SM00304">
    <property type="entry name" value="HAMP"/>
    <property type="match status" value="1"/>
</dbReference>
<organism evidence="14 15">
    <name type="scientific">Saccharothrix syringae</name>
    <name type="common">Nocardiopsis syringae</name>
    <dbReference type="NCBI Taxonomy" id="103733"/>
    <lineage>
        <taxon>Bacteria</taxon>
        <taxon>Bacillati</taxon>
        <taxon>Actinomycetota</taxon>
        <taxon>Actinomycetes</taxon>
        <taxon>Pseudonocardiales</taxon>
        <taxon>Pseudonocardiaceae</taxon>
        <taxon>Saccharothrix</taxon>
    </lineage>
</organism>
<dbReference type="CDD" id="cd00082">
    <property type="entry name" value="HisKA"/>
    <property type="match status" value="1"/>
</dbReference>
<evidence type="ECO:0000313" key="15">
    <source>
        <dbReference type="Proteomes" id="UP000325787"/>
    </source>
</evidence>
<feature type="domain" description="HAMP" evidence="13">
    <location>
        <begin position="206"/>
        <end position="259"/>
    </location>
</feature>
<dbReference type="Gene3D" id="3.30.565.10">
    <property type="entry name" value="Histidine kinase-like ATPase, C-terminal domain"/>
    <property type="match status" value="1"/>
</dbReference>
<evidence type="ECO:0000256" key="8">
    <source>
        <dbReference type="ARBA" id="ARBA00022989"/>
    </source>
</evidence>
<feature type="transmembrane region" description="Helical" evidence="11">
    <location>
        <begin position="6"/>
        <end position="28"/>
    </location>
</feature>
<evidence type="ECO:0000256" key="6">
    <source>
        <dbReference type="ARBA" id="ARBA00022692"/>
    </source>
</evidence>
<dbReference type="Pfam" id="PF00672">
    <property type="entry name" value="HAMP"/>
    <property type="match status" value="1"/>
</dbReference>
<dbReference type="InterPro" id="IPR003594">
    <property type="entry name" value="HATPase_dom"/>
</dbReference>
<dbReference type="PROSITE" id="PS50885">
    <property type="entry name" value="HAMP"/>
    <property type="match status" value="1"/>
</dbReference>
<dbReference type="SUPFAM" id="SSF55874">
    <property type="entry name" value="ATPase domain of HSP90 chaperone/DNA topoisomerase II/histidine kinase"/>
    <property type="match status" value="1"/>
</dbReference>
<dbReference type="Gene3D" id="1.10.287.130">
    <property type="match status" value="1"/>
</dbReference>
<dbReference type="PANTHER" id="PTHR45436">
    <property type="entry name" value="SENSOR HISTIDINE KINASE YKOH"/>
    <property type="match status" value="1"/>
</dbReference>
<dbReference type="CDD" id="cd00075">
    <property type="entry name" value="HATPase"/>
    <property type="match status" value="1"/>
</dbReference>
<dbReference type="KEGG" id="ssyi:EKG83_26045"/>
<evidence type="ECO:0000256" key="4">
    <source>
        <dbReference type="ARBA" id="ARBA00022553"/>
    </source>
</evidence>
<dbReference type="InterPro" id="IPR036097">
    <property type="entry name" value="HisK_dim/P_sf"/>
</dbReference>
<dbReference type="SMART" id="SM00387">
    <property type="entry name" value="HATPase_c"/>
    <property type="match status" value="1"/>
</dbReference>
<dbReference type="PRINTS" id="PR00344">
    <property type="entry name" value="BCTRLSENSOR"/>
</dbReference>
<evidence type="ECO:0000256" key="9">
    <source>
        <dbReference type="ARBA" id="ARBA00023012"/>
    </source>
</evidence>
<dbReference type="GO" id="GO:0005886">
    <property type="term" value="C:plasma membrane"/>
    <property type="evidence" value="ECO:0007669"/>
    <property type="project" value="UniProtKB-SubCell"/>
</dbReference>
<feature type="domain" description="Histidine kinase" evidence="12">
    <location>
        <begin position="267"/>
        <end position="483"/>
    </location>
</feature>
<keyword evidence="10 11" id="KW-0472">Membrane</keyword>
<dbReference type="GO" id="GO:0000155">
    <property type="term" value="F:phosphorelay sensor kinase activity"/>
    <property type="evidence" value="ECO:0007669"/>
    <property type="project" value="InterPro"/>
</dbReference>
<keyword evidence="4" id="KW-0597">Phosphoprotein</keyword>
<evidence type="ECO:0000259" key="13">
    <source>
        <dbReference type="PROSITE" id="PS50885"/>
    </source>
</evidence>
<dbReference type="OrthoDB" id="9786919at2"/>
<keyword evidence="8 11" id="KW-1133">Transmembrane helix</keyword>
<dbReference type="CDD" id="cd06225">
    <property type="entry name" value="HAMP"/>
    <property type="match status" value="1"/>
</dbReference>
<dbReference type="InterPro" id="IPR004358">
    <property type="entry name" value="Sig_transdc_His_kin-like_C"/>
</dbReference>
<dbReference type="EC" id="2.7.13.3" evidence="3"/>
<evidence type="ECO:0000256" key="5">
    <source>
        <dbReference type="ARBA" id="ARBA00022679"/>
    </source>
</evidence>
<dbReference type="SUPFAM" id="SSF158472">
    <property type="entry name" value="HAMP domain-like"/>
    <property type="match status" value="1"/>
</dbReference>
<evidence type="ECO:0000259" key="12">
    <source>
        <dbReference type="PROSITE" id="PS50109"/>
    </source>
</evidence>
<dbReference type="SMART" id="SM00388">
    <property type="entry name" value="HisKA"/>
    <property type="match status" value="1"/>
</dbReference>
<evidence type="ECO:0000256" key="1">
    <source>
        <dbReference type="ARBA" id="ARBA00000085"/>
    </source>
</evidence>
<evidence type="ECO:0000256" key="7">
    <source>
        <dbReference type="ARBA" id="ARBA00022777"/>
    </source>
</evidence>